<dbReference type="AlphaFoldDB" id="A0A8J4YM30"/>
<organism evidence="2 3">
    <name type="scientific">Chionoecetes opilio</name>
    <name type="common">Atlantic snow crab</name>
    <name type="synonym">Cancer opilio</name>
    <dbReference type="NCBI Taxonomy" id="41210"/>
    <lineage>
        <taxon>Eukaryota</taxon>
        <taxon>Metazoa</taxon>
        <taxon>Ecdysozoa</taxon>
        <taxon>Arthropoda</taxon>
        <taxon>Crustacea</taxon>
        <taxon>Multicrustacea</taxon>
        <taxon>Malacostraca</taxon>
        <taxon>Eumalacostraca</taxon>
        <taxon>Eucarida</taxon>
        <taxon>Decapoda</taxon>
        <taxon>Pleocyemata</taxon>
        <taxon>Brachyura</taxon>
        <taxon>Eubrachyura</taxon>
        <taxon>Majoidea</taxon>
        <taxon>Majidae</taxon>
        <taxon>Chionoecetes</taxon>
    </lineage>
</organism>
<evidence type="ECO:0000313" key="3">
    <source>
        <dbReference type="Proteomes" id="UP000770661"/>
    </source>
</evidence>
<evidence type="ECO:0000256" key="1">
    <source>
        <dbReference type="SAM" id="MobiDB-lite"/>
    </source>
</evidence>
<feature type="region of interest" description="Disordered" evidence="1">
    <location>
        <begin position="67"/>
        <end position="137"/>
    </location>
</feature>
<feature type="region of interest" description="Disordered" evidence="1">
    <location>
        <begin position="1"/>
        <end position="33"/>
    </location>
</feature>
<protein>
    <submittedName>
        <fullName evidence="2">Uncharacterized protein</fullName>
    </submittedName>
</protein>
<dbReference type="OrthoDB" id="10596157at2759"/>
<comment type="caution">
    <text evidence="2">The sequence shown here is derived from an EMBL/GenBank/DDBJ whole genome shotgun (WGS) entry which is preliminary data.</text>
</comment>
<dbReference type="Proteomes" id="UP000770661">
    <property type="component" value="Unassembled WGS sequence"/>
</dbReference>
<accession>A0A8J4YM30</accession>
<dbReference type="EMBL" id="JACEEZ010004691">
    <property type="protein sequence ID" value="KAG0726249.1"/>
    <property type="molecule type" value="Genomic_DNA"/>
</dbReference>
<sequence>MEVDAPLPPMAPKPATGGSPLAAHGQSPARRCERATQTLARTYTFQEADLVDVLVTYENLVCQETAAPLPEDLPRAGPLPCEEARSERKSSCQGPFPSPGPLNRPHHFTTMSGEGWVQFPDDQQTEDQDTDDDPPAS</sequence>
<name>A0A8J4YM30_CHIOP</name>
<reference evidence="2" key="1">
    <citation type="submission" date="2020-07" db="EMBL/GenBank/DDBJ databases">
        <title>The High-quality genome of the commercially important snow crab, Chionoecetes opilio.</title>
        <authorList>
            <person name="Jeong J.-H."/>
            <person name="Ryu S."/>
        </authorList>
    </citation>
    <scope>NUCLEOTIDE SEQUENCE</scope>
    <source>
        <strain evidence="2">MADBK_172401_WGS</strain>
        <tissue evidence="2">Digestive gland</tissue>
    </source>
</reference>
<feature type="compositionally biased region" description="Acidic residues" evidence="1">
    <location>
        <begin position="123"/>
        <end position="137"/>
    </location>
</feature>
<keyword evidence="3" id="KW-1185">Reference proteome</keyword>
<gene>
    <name evidence="2" type="ORF">GWK47_036990</name>
</gene>
<evidence type="ECO:0000313" key="2">
    <source>
        <dbReference type="EMBL" id="KAG0726249.1"/>
    </source>
</evidence>
<proteinExistence type="predicted"/>
<feature type="compositionally biased region" description="Pro residues" evidence="1">
    <location>
        <begin position="1"/>
        <end position="12"/>
    </location>
</feature>